<dbReference type="GO" id="GO:0000156">
    <property type="term" value="F:phosphorelay response regulator activity"/>
    <property type="evidence" value="ECO:0007669"/>
    <property type="project" value="TreeGrafter"/>
</dbReference>
<dbReference type="eggNOG" id="COG0745">
    <property type="taxonomic scope" value="Bacteria"/>
</dbReference>
<evidence type="ECO:0000313" key="13">
    <source>
        <dbReference type="EMBL" id="KRU11930.1"/>
    </source>
</evidence>
<organism evidence="12 15">
    <name type="scientific">Clostridium pasteurianum DSM 525 = ATCC 6013</name>
    <dbReference type="NCBI Taxonomy" id="1262449"/>
    <lineage>
        <taxon>Bacteria</taxon>
        <taxon>Bacillati</taxon>
        <taxon>Bacillota</taxon>
        <taxon>Clostridia</taxon>
        <taxon>Eubacteriales</taxon>
        <taxon>Clostridiaceae</taxon>
        <taxon>Clostridium</taxon>
    </lineage>
</organism>
<dbReference type="PANTHER" id="PTHR48111">
    <property type="entry name" value="REGULATOR OF RPOS"/>
    <property type="match status" value="1"/>
</dbReference>
<dbReference type="InterPro" id="IPR001867">
    <property type="entry name" value="OmpR/PhoB-type_DNA-bd"/>
</dbReference>
<feature type="domain" description="Response regulatory" evidence="10">
    <location>
        <begin position="2"/>
        <end position="116"/>
    </location>
</feature>
<accession>A0A0H3J4W9</accession>
<evidence type="ECO:0000259" key="10">
    <source>
        <dbReference type="PROSITE" id="PS50110"/>
    </source>
</evidence>
<dbReference type="SUPFAM" id="SSF52172">
    <property type="entry name" value="CheY-like"/>
    <property type="match status" value="1"/>
</dbReference>
<dbReference type="GeneID" id="93074153"/>
<proteinExistence type="predicted"/>
<dbReference type="GO" id="GO:0000976">
    <property type="term" value="F:transcription cis-regulatory region binding"/>
    <property type="evidence" value="ECO:0007669"/>
    <property type="project" value="TreeGrafter"/>
</dbReference>
<dbReference type="InterPro" id="IPR001789">
    <property type="entry name" value="Sig_transdc_resp-reg_receiver"/>
</dbReference>
<dbReference type="CDD" id="cd00383">
    <property type="entry name" value="trans_reg_C"/>
    <property type="match status" value="1"/>
</dbReference>
<dbReference type="PROSITE" id="PS51755">
    <property type="entry name" value="OMPR_PHOB"/>
    <property type="match status" value="1"/>
</dbReference>
<evidence type="ECO:0000256" key="9">
    <source>
        <dbReference type="PROSITE-ProRule" id="PRU01091"/>
    </source>
</evidence>
<dbReference type="Proteomes" id="UP000030905">
    <property type="component" value="Chromosome"/>
</dbReference>
<evidence type="ECO:0000256" key="7">
    <source>
        <dbReference type="ARBA" id="ARBA00024867"/>
    </source>
</evidence>
<dbReference type="GO" id="GO:0005829">
    <property type="term" value="C:cytosol"/>
    <property type="evidence" value="ECO:0007669"/>
    <property type="project" value="TreeGrafter"/>
</dbReference>
<dbReference type="Pfam" id="PF00486">
    <property type="entry name" value="Trans_reg_C"/>
    <property type="match status" value="1"/>
</dbReference>
<evidence type="ECO:0000313" key="15">
    <source>
        <dbReference type="Proteomes" id="UP000030905"/>
    </source>
</evidence>
<evidence type="ECO:0000259" key="11">
    <source>
        <dbReference type="PROSITE" id="PS51755"/>
    </source>
</evidence>
<dbReference type="KEGG" id="cpae:CPAST_c20020"/>
<evidence type="ECO:0000256" key="1">
    <source>
        <dbReference type="ARBA" id="ARBA00018672"/>
    </source>
</evidence>
<keyword evidence="2 8" id="KW-0597">Phosphoprotein</keyword>
<keyword evidence="5 9" id="KW-0238">DNA-binding</keyword>
<dbReference type="SMART" id="SM00448">
    <property type="entry name" value="REC"/>
    <property type="match status" value="1"/>
</dbReference>
<dbReference type="PANTHER" id="PTHR48111:SF22">
    <property type="entry name" value="REGULATOR OF RPOS"/>
    <property type="match status" value="1"/>
</dbReference>
<evidence type="ECO:0000313" key="12">
    <source>
        <dbReference type="EMBL" id="AJA52060.1"/>
    </source>
</evidence>
<evidence type="ECO:0000256" key="5">
    <source>
        <dbReference type="ARBA" id="ARBA00023125"/>
    </source>
</evidence>
<dbReference type="KEGG" id="cpat:CLPA_c20020"/>
<dbReference type="InterPro" id="IPR039420">
    <property type="entry name" value="WalR-like"/>
</dbReference>
<dbReference type="GO" id="GO:0006355">
    <property type="term" value="P:regulation of DNA-templated transcription"/>
    <property type="evidence" value="ECO:0007669"/>
    <property type="project" value="InterPro"/>
</dbReference>
<dbReference type="PROSITE" id="PS50110">
    <property type="entry name" value="RESPONSE_REGULATORY"/>
    <property type="match status" value="1"/>
</dbReference>
<dbReference type="SMART" id="SM00862">
    <property type="entry name" value="Trans_reg_C"/>
    <property type="match status" value="1"/>
</dbReference>
<evidence type="ECO:0000256" key="4">
    <source>
        <dbReference type="ARBA" id="ARBA00023015"/>
    </source>
</evidence>
<dbReference type="EMBL" id="JPGY02000001">
    <property type="protein sequence ID" value="KRU11930.1"/>
    <property type="molecule type" value="Genomic_DNA"/>
</dbReference>
<evidence type="ECO:0000313" key="14">
    <source>
        <dbReference type="Proteomes" id="UP000028042"/>
    </source>
</evidence>
<dbReference type="Gene3D" id="6.10.250.690">
    <property type="match status" value="1"/>
</dbReference>
<dbReference type="Proteomes" id="UP000028042">
    <property type="component" value="Unassembled WGS sequence"/>
</dbReference>
<dbReference type="InterPro" id="IPR011006">
    <property type="entry name" value="CheY-like_superfamily"/>
</dbReference>
<reference evidence="13 14" key="3">
    <citation type="journal article" name="Genome Announc.">
        <title>Improved Draft Genome Sequence of Clostridium pasteurianum Strain ATCC 6013 (DSM 525) Using a Hybrid Next-Generation Sequencing Approach.</title>
        <authorList>
            <person name="Pyne M.E."/>
            <person name="Utturkar S."/>
            <person name="Brown S.D."/>
            <person name="Moo-Young M."/>
            <person name="Chung D.A."/>
            <person name="Chou C.P."/>
        </authorList>
    </citation>
    <scope>NUCLEOTIDE SEQUENCE [LARGE SCALE GENOMIC DNA]</scope>
    <source>
        <strain evidence="13 14">ATCC 6013</strain>
    </source>
</reference>
<keyword evidence="6" id="KW-0804">Transcription</keyword>
<keyword evidence="4" id="KW-0805">Transcription regulation</keyword>
<evidence type="ECO:0000256" key="2">
    <source>
        <dbReference type="ARBA" id="ARBA00022553"/>
    </source>
</evidence>
<dbReference type="Pfam" id="PF00072">
    <property type="entry name" value="Response_reg"/>
    <property type="match status" value="1"/>
</dbReference>
<sequence>MNLLIVEDDRELCGLLKDSLKKYNYICDTAYDGEEGLYYIGINEYDAIILDINLPKIDGIALCKTAREKLITTPIIMLTARTDTEDKIIGLDSGADDYLGKPFALKELRARLHALIRRNYNKPSNIIKIGELWINTKEKAVELNEEEIELTAREYDILELLCYNYPGILSSEKIIEHVWGAEANEFSNVIRVHITNLRRKLKNSNGETLIETLRGKGYRICLK</sequence>
<dbReference type="EMBL" id="CP009268">
    <property type="protein sequence ID" value="AJA52060.1"/>
    <property type="molecule type" value="Genomic_DNA"/>
</dbReference>
<evidence type="ECO:0000256" key="8">
    <source>
        <dbReference type="PROSITE-ProRule" id="PRU00169"/>
    </source>
</evidence>
<name>A0A0H3J4W9_CLOPA</name>
<feature type="modified residue" description="4-aspartylphosphate" evidence="8">
    <location>
        <position position="51"/>
    </location>
</feature>
<keyword evidence="3" id="KW-0902">Two-component regulatory system</keyword>
<evidence type="ECO:0000256" key="6">
    <source>
        <dbReference type="ARBA" id="ARBA00023163"/>
    </source>
</evidence>
<protein>
    <recommendedName>
        <fullName evidence="1">Stage 0 sporulation protein A homolog</fullName>
    </recommendedName>
</protein>
<dbReference type="AlphaFoldDB" id="A0A0H3J4W9"/>
<dbReference type="Gene3D" id="1.10.10.10">
    <property type="entry name" value="Winged helix-like DNA-binding domain superfamily/Winged helix DNA-binding domain"/>
    <property type="match status" value="1"/>
</dbReference>
<reference evidence="13" key="2">
    <citation type="submission" date="2015-10" db="EMBL/GenBank/DDBJ databases">
        <title>Improved Draft Genome Sequence of Clostridium pasteurianum Strain ATCC 6013 (DSM 525) Using a Hybrid Next-Generation Sequencing Approach.</title>
        <authorList>
            <person name="Pyne M.E."/>
            <person name="Utturkar S.M."/>
            <person name="Brown S.D."/>
            <person name="Moo-Young M."/>
            <person name="Chung D.A."/>
            <person name="Chou P.C."/>
        </authorList>
    </citation>
    <scope>NUCLEOTIDE SEQUENCE</scope>
    <source>
        <strain evidence="13">ATCC 6013</strain>
    </source>
</reference>
<keyword evidence="15" id="KW-1185">Reference proteome</keyword>
<evidence type="ECO:0000256" key="3">
    <source>
        <dbReference type="ARBA" id="ARBA00023012"/>
    </source>
</evidence>
<dbReference type="GO" id="GO:0032993">
    <property type="term" value="C:protein-DNA complex"/>
    <property type="evidence" value="ECO:0007669"/>
    <property type="project" value="TreeGrafter"/>
</dbReference>
<dbReference type="RefSeq" id="WP_003442332.1">
    <property type="nucleotide sequence ID" value="NZ_ANZB01000002.1"/>
</dbReference>
<feature type="domain" description="OmpR/PhoB-type" evidence="11">
    <location>
        <begin position="124"/>
        <end position="222"/>
    </location>
</feature>
<comment type="function">
    <text evidence="7">May play the central regulatory role in sporulation. It may be an element of the effector pathway responsible for the activation of sporulation genes in response to nutritional stress. Spo0A may act in concert with spo0H (a sigma factor) to control the expression of some genes that are critical to the sporulation process.</text>
</comment>
<dbReference type="Gene3D" id="3.40.50.2300">
    <property type="match status" value="1"/>
</dbReference>
<gene>
    <name evidence="12" type="primary">arlR1</name>
    <name evidence="12" type="ORF">CLPA_c20020</name>
    <name evidence="13" type="ORF">CP6013_01177</name>
</gene>
<dbReference type="PATRIC" id="fig|1262449.3.peg.993"/>
<dbReference type="InterPro" id="IPR036388">
    <property type="entry name" value="WH-like_DNA-bd_sf"/>
</dbReference>
<reference evidence="12 15" key="1">
    <citation type="journal article" date="2015" name="Genome Announc.">
        <title>Complete Genome Sequence of the Nitrogen-Fixing and Solvent-Producing Clostridium pasteurianum DSM 525.</title>
        <authorList>
            <person name="Poehlein A."/>
            <person name="Grosse-Honebrink A."/>
            <person name="Zhang Y."/>
            <person name="Minton N.P."/>
            <person name="Daniel R."/>
        </authorList>
    </citation>
    <scope>NUCLEOTIDE SEQUENCE [LARGE SCALE GENOMIC DNA]</scope>
    <source>
        <strain evidence="12">DSM 525</strain>
        <strain evidence="15">DSM 525 / ATCC 6013</strain>
    </source>
</reference>
<feature type="DNA-binding region" description="OmpR/PhoB-type" evidence="9">
    <location>
        <begin position="124"/>
        <end position="222"/>
    </location>
</feature>